<dbReference type="GO" id="GO:0004674">
    <property type="term" value="F:protein serine/threonine kinase activity"/>
    <property type="evidence" value="ECO:0007669"/>
    <property type="project" value="UniProtKB-KW"/>
</dbReference>
<dbReference type="CDD" id="cd05117">
    <property type="entry name" value="STKc_CAMK"/>
    <property type="match status" value="1"/>
</dbReference>
<evidence type="ECO:0000256" key="5">
    <source>
        <dbReference type="SAM" id="MobiDB-lite"/>
    </source>
</evidence>
<dbReference type="GO" id="GO:0005524">
    <property type="term" value="F:ATP binding"/>
    <property type="evidence" value="ECO:0007669"/>
    <property type="project" value="UniProtKB-UniRule"/>
</dbReference>
<sequence>MMNEEWSRETTQLKRLNTLDSDATTSSSREDDSSDNLSASDDYISDDDSDDDEDDALYEPKPRICFESVYAMSTRDKIGEGTYGVVYAATHRESNARVAVKCFDKSTMDLADTVQLLREVDVLRMIHHSHVIKFVDFFDEPQHYYLVTELVNGGDLFDRLARRKVYAEEKVRALVLTLLKTVESLHGLNIVHGDLKLENILLTSTDNDVSIKLCDFGFARHDMNDELTGHWGSTEYMAPEIFSCARYGRQADVWSVGVITYMLLSGVSPFGGQTKAELVTNIQRGHVAFPAIFWRRVSAQAKAFVSTMLVANPRNRSTIQDLLAHPWLQEPAPLAIKSKPRAVN</sequence>
<dbReference type="Gene3D" id="1.10.510.10">
    <property type="entry name" value="Transferase(Phosphotransferase) domain 1"/>
    <property type="match status" value="1"/>
</dbReference>
<protein>
    <recommendedName>
        <fullName evidence="6">Protein kinase domain-containing protein</fullName>
    </recommendedName>
</protein>
<dbReference type="PROSITE" id="PS00108">
    <property type="entry name" value="PROTEIN_KINASE_ST"/>
    <property type="match status" value="1"/>
</dbReference>
<evidence type="ECO:0000256" key="4">
    <source>
        <dbReference type="RuleBase" id="RU000304"/>
    </source>
</evidence>
<name>A0A6G0XV93_9STRA</name>
<feature type="binding site" evidence="3">
    <location>
        <position position="101"/>
    </location>
    <ligand>
        <name>ATP</name>
        <dbReference type="ChEBI" id="CHEBI:30616"/>
    </ligand>
</feature>
<keyword evidence="8" id="KW-1185">Reference proteome</keyword>
<organism evidence="7 8">
    <name type="scientific">Aphanomyces euteiches</name>
    <dbReference type="NCBI Taxonomy" id="100861"/>
    <lineage>
        <taxon>Eukaryota</taxon>
        <taxon>Sar</taxon>
        <taxon>Stramenopiles</taxon>
        <taxon>Oomycota</taxon>
        <taxon>Saprolegniomycetes</taxon>
        <taxon>Saprolegniales</taxon>
        <taxon>Verrucalvaceae</taxon>
        <taxon>Aphanomyces</taxon>
    </lineage>
</organism>
<evidence type="ECO:0000256" key="3">
    <source>
        <dbReference type="PROSITE-ProRule" id="PRU10141"/>
    </source>
</evidence>
<accession>A0A6G0XV93</accession>
<dbReference type="InterPro" id="IPR008271">
    <property type="entry name" value="Ser/Thr_kinase_AS"/>
</dbReference>
<feature type="compositionally biased region" description="Acidic residues" evidence="5">
    <location>
        <begin position="43"/>
        <end position="57"/>
    </location>
</feature>
<keyword evidence="2 3" id="KW-0067">ATP-binding</keyword>
<dbReference type="SMART" id="SM00220">
    <property type="entry name" value="S_TKc"/>
    <property type="match status" value="1"/>
</dbReference>
<dbReference type="AlphaFoldDB" id="A0A6G0XV93"/>
<dbReference type="Proteomes" id="UP000481153">
    <property type="component" value="Unassembled WGS sequence"/>
</dbReference>
<evidence type="ECO:0000313" key="7">
    <source>
        <dbReference type="EMBL" id="KAF0744325.1"/>
    </source>
</evidence>
<evidence type="ECO:0000259" key="6">
    <source>
        <dbReference type="PROSITE" id="PS50011"/>
    </source>
</evidence>
<feature type="region of interest" description="Disordered" evidence="5">
    <location>
        <begin position="1"/>
        <end position="57"/>
    </location>
</feature>
<dbReference type="FunFam" id="3.30.200.20:FF:000042">
    <property type="entry name" value="Aurora kinase A"/>
    <property type="match status" value="1"/>
</dbReference>
<dbReference type="VEuPathDB" id="FungiDB:AeMF1_018837"/>
<dbReference type="PROSITE" id="PS00107">
    <property type="entry name" value="PROTEIN_KINASE_ATP"/>
    <property type="match status" value="1"/>
</dbReference>
<comment type="caution">
    <text evidence="7">The sequence shown here is derived from an EMBL/GenBank/DDBJ whole genome shotgun (WGS) entry which is preliminary data.</text>
</comment>
<keyword evidence="1 3" id="KW-0547">Nucleotide-binding</keyword>
<dbReference type="PROSITE" id="PS50011">
    <property type="entry name" value="PROTEIN_KINASE_DOM"/>
    <property type="match status" value="1"/>
</dbReference>
<dbReference type="PANTHER" id="PTHR24347">
    <property type="entry name" value="SERINE/THREONINE-PROTEIN KINASE"/>
    <property type="match status" value="1"/>
</dbReference>
<evidence type="ECO:0000256" key="2">
    <source>
        <dbReference type="ARBA" id="ARBA00022840"/>
    </source>
</evidence>
<dbReference type="InterPro" id="IPR017441">
    <property type="entry name" value="Protein_kinase_ATP_BS"/>
</dbReference>
<proteinExistence type="inferred from homology"/>
<dbReference type="FunFam" id="1.10.510.10:FF:000571">
    <property type="entry name" value="Maternal embryonic leucine zipper kinase"/>
    <property type="match status" value="1"/>
</dbReference>
<dbReference type="SUPFAM" id="SSF56112">
    <property type="entry name" value="Protein kinase-like (PK-like)"/>
    <property type="match status" value="1"/>
</dbReference>
<evidence type="ECO:0000256" key="1">
    <source>
        <dbReference type="ARBA" id="ARBA00022741"/>
    </source>
</evidence>
<keyword evidence="4" id="KW-0723">Serine/threonine-protein kinase</keyword>
<feature type="domain" description="Protein kinase" evidence="6">
    <location>
        <begin position="72"/>
        <end position="328"/>
    </location>
</feature>
<dbReference type="InterPro" id="IPR011009">
    <property type="entry name" value="Kinase-like_dom_sf"/>
</dbReference>
<dbReference type="InterPro" id="IPR000719">
    <property type="entry name" value="Prot_kinase_dom"/>
</dbReference>
<gene>
    <name evidence="7" type="ORF">Ae201684_000813</name>
</gene>
<evidence type="ECO:0000313" key="8">
    <source>
        <dbReference type="Proteomes" id="UP000481153"/>
    </source>
</evidence>
<dbReference type="EMBL" id="VJMJ01000009">
    <property type="protein sequence ID" value="KAF0744325.1"/>
    <property type="molecule type" value="Genomic_DNA"/>
</dbReference>
<comment type="similarity">
    <text evidence="4">Belongs to the protein kinase superfamily.</text>
</comment>
<dbReference type="Pfam" id="PF00069">
    <property type="entry name" value="Pkinase"/>
    <property type="match status" value="1"/>
</dbReference>
<reference evidence="7 8" key="1">
    <citation type="submission" date="2019-07" db="EMBL/GenBank/DDBJ databases">
        <title>Genomics analysis of Aphanomyces spp. identifies a new class of oomycete effector associated with host adaptation.</title>
        <authorList>
            <person name="Gaulin E."/>
        </authorList>
    </citation>
    <scope>NUCLEOTIDE SEQUENCE [LARGE SCALE GENOMIC DNA]</scope>
    <source>
        <strain evidence="7 8">ATCC 201684</strain>
    </source>
</reference>
<keyword evidence="4" id="KW-0418">Kinase</keyword>
<feature type="compositionally biased region" description="Basic and acidic residues" evidence="5">
    <location>
        <begin position="1"/>
        <end position="12"/>
    </location>
</feature>
<keyword evidence="4" id="KW-0808">Transferase</keyword>